<reference evidence="3" key="3">
    <citation type="submission" date="2025-08" db="UniProtKB">
        <authorList>
            <consortium name="RefSeq"/>
        </authorList>
    </citation>
    <scope>IDENTIFICATION</scope>
    <source>
        <strain evidence="3">NI907</strain>
    </source>
</reference>
<dbReference type="RefSeq" id="XP_030980408.1">
    <property type="nucleotide sequence ID" value="XM_031130814.1"/>
</dbReference>
<organism evidence="2 3">
    <name type="scientific">Pyricularia grisea</name>
    <name type="common">Crabgrass-specific blast fungus</name>
    <name type="synonym">Magnaporthe grisea</name>
    <dbReference type="NCBI Taxonomy" id="148305"/>
    <lineage>
        <taxon>Eukaryota</taxon>
        <taxon>Fungi</taxon>
        <taxon>Dikarya</taxon>
        <taxon>Ascomycota</taxon>
        <taxon>Pezizomycotina</taxon>
        <taxon>Sordariomycetes</taxon>
        <taxon>Sordariomycetidae</taxon>
        <taxon>Magnaporthales</taxon>
        <taxon>Pyriculariaceae</taxon>
        <taxon>Pyricularia</taxon>
    </lineage>
</organism>
<accession>A0A6P8AZR6</accession>
<evidence type="ECO:0000256" key="1">
    <source>
        <dbReference type="SAM" id="SignalP"/>
    </source>
</evidence>
<proteinExistence type="predicted"/>
<sequence>MRFGSILAAFAALSPIATVLAVGECHITIWEGKTPIGTEIAIEGGEYVTIAGYQCNAGAGCTAHCIGLPKNLKERGVYHGEM</sequence>
<dbReference type="GeneID" id="41965719"/>
<evidence type="ECO:0000313" key="3">
    <source>
        <dbReference type="RefSeq" id="XP_030980408.1"/>
    </source>
</evidence>
<keyword evidence="1" id="KW-0732">Signal</keyword>
<reference evidence="3" key="2">
    <citation type="submission" date="2019-10" db="EMBL/GenBank/DDBJ databases">
        <authorList>
            <consortium name="NCBI Genome Project"/>
        </authorList>
    </citation>
    <scope>NUCLEOTIDE SEQUENCE</scope>
    <source>
        <strain evidence="3">NI907</strain>
    </source>
</reference>
<reference evidence="2 3" key="1">
    <citation type="journal article" date="2019" name="Mol. Biol. Evol.">
        <title>Blast fungal genomes show frequent chromosomal changes, gene gains and losses, and effector gene turnover.</title>
        <authorList>
            <person name="Gomez Luciano L.B."/>
            <person name="Jason Tsai I."/>
            <person name="Chuma I."/>
            <person name="Tosa Y."/>
            <person name="Chen Y.H."/>
            <person name="Li J.Y."/>
            <person name="Li M.Y."/>
            <person name="Jade Lu M.Y."/>
            <person name="Nakayashiki H."/>
            <person name="Li W.H."/>
        </authorList>
    </citation>
    <scope>NUCLEOTIDE SEQUENCE [LARGE SCALE GENOMIC DNA]</scope>
    <source>
        <strain evidence="2 3">NI907</strain>
    </source>
</reference>
<evidence type="ECO:0000313" key="2">
    <source>
        <dbReference type="Proteomes" id="UP000515153"/>
    </source>
</evidence>
<gene>
    <name evidence="3" type="ORF">PgNI_10840</name>
</gene>
<name>A0A6P8AZR6_PYRGI</name>
<dbReference type="AlphaFoldDB" id="A0A6P8AZR6"/>
<feature type="signal peptide" evidence="1">
    <location>
        <begin position="1"/>
        <end position="21"/>
    </location>
</feature>
<feature type="chain" id="PRO_5028079916" evidence="1">
    <location>
        <begin position="22"/>
        <end position="82"/>
    </location>
</feature>
<dbReference type="Proteomes" id="UP000515153">
    <property type="component" value="Chromosome VII"/>
</dbReference>
<keyword evidence="2" id="KW-1185">Reference proteome</keyword>
<protein>
    <submittedName>
        <fullName evidence="3">Uncharacterized protein</fullName>
    </submittedName>
</protein>
<dbReference type="KEGG" id="pgri:PgNI_10840"/>